<dbReference type="EC" id="3.5.1.18" evidence="5"/>
<keyword evidence="8" id="KW-0055">Arginine biosynthesis</keyword>
<keyword evidence="10" id="KW-0479">Metal-binding</keyword>
<dbReference type="Pfam" id="PF07687">
    <property type="entry name" value="M20_dimer"/>
    <property type="match status" value="1"/>
</dbReference>
<evidence type="ECO:0000256" key="11">
    <source>
        <dbReference type="ARBA" id="ARBA00022801"/>
    </source>
</evidence>
<dbReference type="RefSeq" id="WP_058484298.1">
    <property type="nucleotide sequence ID" value="NZ_CAAAII010000001.1"/>
</dbReference>
<dbReference type="PATRIC" id="fig|452.5.peg.2652"/>
<dbReference type="STRING" id="452.Lspi_2404"/>
<dbReference type="NCBIfam" id="TIGR01892">
    <property type="entry name" value="AcOrn-deacetyl"/>
    <property type="match status" value="1"/>
</dbReference>
<sequence>MSTNSPGYKELLAQLISFDTTSCNSNLPLIRWLDNYLQGYSFKTRIFYNDDHTKANLVATIGPDVSGGFMLAGHTDVVPVEGQPWDTPPFQLTETQTTLTGRGTADMKGFIALVCDAITTIDPGKLTNPVYLVFTYDEEVGCFGARALQGYLKTLASNIQFALIGEPTNFALVNAHKGLQVTHSTFTGKPAHSSCPHLGSNAILAAAEFLRDMASTIPEQEDPRFNPPASTFNAGTIHGGNAVNIIAEHCQLEWECRTIPAVDIAGINKGIAHISQNITGHSKVTIEHKILSQVPGLTADRNEKIIELLKEFLPRDIKTATAPFVTEAGLFQQANIPTVVFGPGDLEQAHQPNESVSIEAMNRYRTFLLNLISHYCH</sequence>
<evidence type="ECO:0000256" key="14">
    <source>
        <dbReference type="ARBA" id="ARBA00051301"/>
    </source>
</evidence>
<evidence type="ECO:0000256" key="8">
    <source>
        <dbReference type="ARBA" id="ARBA00022571"/>
    </source>
</evidence>
<dbReference type="SUPFAM" id="SSF55031">
    <property type="entry name" value="Bacterial exopeptidase dimerisation domain"/>
    <property type="match status" value="1"/>
</dbReference>
<dbReference type="InterPro" id="IPR036264">
    <property type="entry name" value="Bact_exopeptidase_dim_dom"/>
</dbReference>
<feature type="domain" description="Peptidase M20 dimerisation" evidence="15">
    <location>
        <begin position="174"/>
        <end position="277"/>
    </location>
</feature>
<evidence type="ECO:0000313" key="16">
    <source>
        <dbReference type="EMBL" id="KTD61774.1"/>
    </source>
</evidence>
<comment type="catalytic activity">
    <reaction evidence="14">
        <text>N-succinyl-(2S,6S)-2,6-diaminopimelate + H2O = (2S,6S)-2,6-diaminopimelate + succinate</text>
        <dbReference type="Rhea" id="RHEA:22608"/>
        <dbReference type="ChEBI" id="CHEBI:15377"/>
        <dbReference type="ChEBI" id="CHEBI:30031"/>
        <dbReference type="ChEBI" id="CHEBI:57609"/>
        <dbReference type="ChEBI" id="CHEBI:58087"/>
        <dbReference type="EC" id="3.5.1.18"/>
    </reaction>
</comment>
<dbReference type="PANTHER" id="PTHR43808:SF31">
    <property type="entry name" value="N-ACETYL-L-CITRULLINE DEACETYLASE"/>
    <property type="match status" value="1"/>
</dbReference>
<reference evidence="16 17" key="1">
    <citation type="submission" date="2015-11" db="EMBL/GenBank/DDBJ databases">
        <title>Genomic analysis of 38 Legionella species identifies large and diverse effector repertoires.</title>
        <authorList>
            <person name="Burstein D."/>
            <person name="Amaro F."/>
            <person name="Zusman T."/>
            <person name="Lifshitz Z."/>
            <person name="Cohen O."/>
            <person name="Gilbert J.A."/>
            <person name="Pupko T."/>
            <person name="Shuman H.A."/>
            <person name="Segal G."/>
        </authorList>
    </citation>
    <scope>NUCLEOTIDE SEQUENCE [LARGE SCALE GENOMIC DNA]</scope>
    <source>
        <strain evidence="16 17">Mt.St.Helens-9</strain>
    </source>
</reference>
<evidence type="ECO:0000313" key="17">
    <source>
        <dbReference type="Proteomes" id="UP000054877"/>
    </source>
</evidence>
<evidence type="ECO:0000256" key="9">
    <source>
        <dbReference type="ARBA" id="ARBA00022605"/>
    </source>
</evidence>
<comment type="caution">
    <text evidence="16">The sequence shown here is derived from an EMBL/GenBank/DDBJ whole genome shotgun (WGS) entry which is preliminary data.</text>
</comment>
<dbReference type="GO" id="GO:0046872">
    <property type="term" value="F:metal ion binding"/>
    <property type="evidence" value="ECO:0007669"/>
    <property type="project" value="UniProtKB-KW"/>
</dbReference>
<dbReference type="InterPro" id="IPR001261">
    <property type="entry name" value="ArgE/DapE_CS"/>
</dbReference>
<dbReference type="SUPFAM" id="SSF53187">
    <property type="entry name" value="Zn-dependent exopeptidases"/>
    <property type="match status" value="1"/>
</dbReference>
<evidence type="ECO:0000256" key="2">
    <source>
        <dbReference type="ARBA" id="ARBA00001947"/>
    </source>
</evidence>
<accession>A0A0W0YYS7</accession>
<dbReference type="InterPro" id="IPR010169">
    <property type="entry name" value="AcOrn-deacetyl"/>
</dbReference>
<keyword evidence="11 16" id="KW-0378">Hydrolase</keyword>
<evidence type="ECO:0000256" key="7">
    <source>
        <dbReference type="ARBA" id="ARBA00022490"/>
    </source>
</evidence>
<dbReference type="InterPro" id="IPR002933">
    <property type="entry name" value="Peptidase_M20"/>
</dbReference>
<proteinExistence type="inferred from homology"/>
<dbReference type="Proteomes" id="UP000054877">
    <property type="component" value="Unassembled WGS sequence"/>
</dbReference>
<dbReference type="NCBIfam" id="TIGR01910">
    <property type="entry name" value="DapE-ArgE"/>
    <property type="match status" value="1"/>
</dbReference>
<dbReference type="GO" id="GO:0008777">
    <property type="term" value="F:acetylornithine deacetylase activity"/>
    <property type="evidence" value="ECO:0007669"/>
    <property type="project" value="TreeGrafter"/>
</dbReference>
<evidence type="ECO:0000256" key="12">
    <source>
        <dbReference type="ARBA" id="ARBA00022833"/>
    </source>
</evidence>
<keyword evidence="12" id="KW-0862">Zinc</keyword>
<evidence type="ECO:0000256" key="13">
    <source>
        <dbReference type="ARBA" id="ARBA00023285"/>
    </source>
</evidence>
<dbReference type="PROSITE" id="PS00759">
    <property type="entry name" value="ARGE_DAPE_CPG2_2"/>
    <property type="match status" value="1"/>
</dbReference>
<evidence type="ECO:0000259" key="15">
    <source>
        <dbReference type="Pfam" id="PF07687"/>
    </source>
</evidence>
<evidence type="ECO:0000256" key="10">
    <source>
        <dbReference type="ARBA" id="ARBA00022723"/>
    </source>
</evidence>
<keyword evidence="7" id="KW-0963">Cytoplasm</keyword>
<dbReference type="OrthoDB" id="3665926at2"/>
<dbReference type="CDD" id="cd03894">
    <property type="entry name" value="M20_ArgE"/>
    <property type="match status" value="1"/>
</dbReference>
<comment type="pathway">
    <text evidence="3">Amino-acid biosynthesis; L-lysine biosynthesis via DAP pathway; LL-2,6-diaminopimelate from (S)-tetrahydrodipicolinate (succinylase route): step 3/3.</text>
</comment>
<comment type="cofactor">
    <cofactor evidence="2">
        <name>Zn(2+)</name>
        <dbReference type="ChEBI" id="CHEBI:29105"/>
    </cofactor>
</comment>
<dbReference type="UniPathway" id="UPA00034">
    <property type="reaction ID" value="UER00021"/>
</dbReference>
<dbReference type="InterPro" id="IPR050072">
    <property type="entry name" value="Peptidase_M20A"/>
</dbReference>
<keyword evidence="9" id="KW-0028">Amino-acid biosynthesis</keyword>
<protein>
    <recommendedName>
        <fullName evidence="6">Probable succinyl-diaminopimelate desuccinylase</fullName>
        <ecNumber evidence="5">3.5.1.18</ecNumber>
    </recommendedName>
</protein>
<keyword evidence="13" id="KW-0170">Cobalt</keyword>
<name>A0A0W0YYS7_LEGSP</name>
<dbReference type="Gene3D" id="3.40.630.10">
    <property type="entry name" value="Zn peptidases"/>
    <property type="match status" value="1"/>
</dbReference>
<evidence type="ECO:0000256" key="6">
    <source>
        <dbReference type="ARBA" id="ARBA00016853"/>
    </source>
</evidence>
<comment type="cofactor">
    <cofactor evidence="1">
        <name>Co(2+)</name>
        <dbReference type="ChEBI" id="CHEBI:48828"/>
    </cofactor>
</comment>
<dbReference type="GO" id="GO:0006526">
    <property type="term" value="P:L-arginine biosynthetic process"/>
    <property type="evidence" value="ECO:0007669"/>
    <property type="project" value="UniProtKB-KW"/>
</dbReference>
<gene>
    <name evidence="16" type="ORF">Lspi_2404</name>
</gene>
<dbReference type="GO" id="GO:0009014">
    <property type="term" value="F:succinyl-diaminopimelate desuccinylase activity"/>
    <property type="evidence" value="ECO:0007669"/>
    <property type="project" value="UniProtKB-EC"/>
</dbReference>
<dbReference type="PANTHER" id="PTHR43808">
    <property type="entry name" value="ACETYLORNITHINE DEACETYLASE"/>
    <property type="match status" value="1"/>
</dbReference>
<evidence type="ECO:0000256" key="5">
    <source>
        <dbReference type="ARBA" id="ARBA00011921"/>
    </source>
</evidence>
<dbReference type="EMBL" id="LNYX01000031">
    <property type="protein sequence ID" value="KTD61774.1"/>
    <property type="molecule type" value="Genomic_DNA"/>
</dbReference>
<dbReference type="Gene3D" id="3.30.70.360">
    <property type="match status" value="1"/>
</dbReference>
<evidence type="ECO:0000256" key="4">
    <source>
        <dbReference type="ARBA" id="ARBA00005691"/>
    </source>
</evidence>
<organism evidence="16 17">
    <name type="scientific">Legionella spiritensis</name>
    <dbReference type="NCBI Taxonomy" id="452"/>
    <lineage>
        <taxon>Bacteria</taxon>
        <taxon>Pseudomonadati</taxon>
        <taxon>Pseudomonadota</taxon>
        <taxon>Gammaproteobacteria</taxon>
        <taxon>Legionellales</taxon>
        <taxon>Legionellaceae</taxon>
        <taxon>Legionella</taxon>
    </lineage>
</organism>
<dbReference type="Pfam" id="PF01546">
    <property type="entry name" value="Peptidase_M20"/>
    <property type="match status" value="1"/>
</dbReference>
<dbReference type="InterPro" id="IPR011650">
    <property type="entry name" value="Peptidase_M20_dimer"/>
</dbReference>
<dbReference type="AlphaFoldDB" id="A0A0W0YYS7"/>
<evidence type="ECO:0000256" key="1">
    <source>
        <dbReference type="ARBA" id="ARBA00001941"/>
    </source>
</evidence>
<dbReference type="GO" id="GO:0009089">
    <property type="term" value="P:lysine biosynthetic process via diaminopimelate"/>
    <property type="evidence" value="ECO:0007669"/>
    <property type="project" value="UniProtKB-UniPathway"/>
</dbReference>
<evidence type="ECO:0000256" key="3">
    <source>
        <dbReference type="ARBA" id="ARBA00005130"/>
    </source>
</evidence>
<keyword evidence="17" id="KW-1185">Reference proteome</keyword>
<dbReference type="InterPro" id="IPR010182">
    <property type="entry name" value="ArgE/DapE"/>
</dbReference>
<comment type="similarity">
    <text evidence="4">Belongs to the peptidase M20A family. ArgE subfamily.</text>
</comment>